<sequence length="177" mass="19454">MPSGRPPEEEQHSELVKKQKPASVQPGQTSSGGANTGSRRHYLVPDVKNYHVAMNSAAFIPRLEHPAVKTSVTPLFFRLREHHCVSPAVPLPHTELIRPKAEAEGHDAGGRANSHDKATCKTCRDEAEGEWAVRMAEVGQEREGSVPPSEGSVGDVYVSDYGSESEAENRVEHILWW</sequence>
<feature type="compositionally biased region" description="Polar residues" evidence="1">
    <location>
        <begin position="25"/>
        <end position="37"/>
    </location>
</feature>
<reference evidence="2" key="1">
    <citation type="submission" date="2019-01" db="EMBL/GenBank/DDBJ databases">
        <title>Draft genome sequences of three monokaryotic isolates of the white-rot basidiomycete fungus Dichomitus squalens.</title>
        <authorList>
            <consortium name="DOE Joint Genome Institute"/>
            <person name="Lopez S.C."/>
            <person name="Andreopoulos B."/>
            <person name="Pangilinan J."/>
            <person name="Lipzen A."/>
            <person name="Riley R."/>
            <person name="Ahrendt S."/>
            <person name="Ng V."/>
            <person name="Barry K."/>
            <person name="Daum C."/>
            <person name="Grigoriev I.V."/>
            <person name="Hilden K.S."/>
            <person name="Makela M.R."/>
            <person name="de Vries R.P."/>
        </authorList>
    </citation>
    <scope>NUCLEOTIDE SEQUENCE [LARGE SCALE GENOMIC DNA]</scope>
    <source>
        <strain evidence="2">OM18370.1</strain>
    </source>
</reference>
<feature type="compositionally biased region" description="Basic and acidic residues" evidence="1">
    <location>
        <begin position="1"/>
        <end position="17"/>
    </location>
</feature>
<proteinExistence type="predicted"/>
<gene>
    <name evidence="2" type="ORF">BD311DRAFT_739061</name>
</gene>
<evidence type="ECO:0000256" key="1">
    <source>
        <dbReference type="SAM" id="MobiDB-lite"/>
    </source>
</evidence>
<evidence type="ECO:0000313" key="2">
    <source>
        <dbReference type="EMBL" id="TBU28798.1"/>
    </source>
</evidence>
<dbReference type="AlphaFoldDB" id="A0A4Q9MPA6"/>
<name>A0A4Q9MPA6_9APHY</name>
<feature type="region of interest" description="Disordered" evidence="1">
    <location>
        <begin position="1"/>
        <end position="40"/>
    </location>
</feature>
<dbReference type="Proteomes" id="UP000292957">
    <property type="component" value="Unassembled WGS sequence"/>
</dbReference>
<dbReference type="EMBL" id="ML143418">
    <property type="protein sequence ID" value="TBU28798.1"/>
    <property type="molecule type" value="Genomic_DNA"/>
</dbReference>
<accession>A0A4Q9MPA6</accession>
<organism evidence="2">
    <name type="scientific">Dichomitus squalens</name>
    <dbReference type="NCBI Taxonomy" id="114155"/>
    <lineage>
        <taxon>Eukaryota</taxon>
        <taxon>Fungi</taxon>
        <taxon>Dikarya</taxon>
        <taxon>Basidiomycota</taxon>
        <taxon>Agaricomycotina</taxon>
        <taxon>Agaricomycetes</taxon>
        <taxon>Polyporales</taxon>
        <taxon>Polyporaceae</taxon>
        <taxon>Dichomitus</taxon>
    </lineage>
</organism>
<dbReference type="OrthoDB" id="5595695at2759"/>
<protein>
    <submittedName>
        <fullName evidence="2">Uncharacterized protein</fullName>
    </submittedName>
</protein>